<sequence>METGVFPSRSRLGLNSRLLEASSASLVDAIVSEAVSRPDRPAAVTDFVGRNTRVRLPRSPRQRQAKLEDDDIDDNELTGKLLTLSLFHHTDNCRDVQFCERTTDINLPGRIPGPFRSVNQPFIFTAVRQPYPREQDARSRQRPSRPVVDPAGRTPRPTWLKEYGLTWEPLSEYTDSFRIDAKQQAASSSMTAPMPGFHPFRYPDQRRHVTFDRFGPRRVSKRIKAP</sequence>
<feature type="region of interest" description="Disordered" evidence="1">
    <location>
        <begin position="184"/>
        <end position="203"/>
    </location>
</feature>
<dbReference type="Proteomes" id="UP000039324">
    <property type="component" value="Unassembled WGS sequence"/>
</dbReference>
<keyword evidence="3" id="KW-1185">Reference proteome</keyword>
<dbReference type="AlphaFoldDB" id="A0A0G4II09"/>
<dbReference type="EMBL" id="CDSF01000002">
    <property type="protein sequence ID" value="CEO94848.1"/>
    <property type="molecule type" value="Genomic_DNA"/>
</dbReference>
<gene>
    <name evidence="2" type="ORF">PBRA_003661</name>
</gene>
<organism evidence="2 3">
    <name type="scientific">Plasmodiophora brassicae</name>
    <name type="common">Clubroot disease agent</name>
    <dbReference type="NCBI Taxonomy" id="37360"/>
    <lineage>
        <taxon>Eukaryota</taxon>
        <taxon>Sar</taxon>
        <taxon>Rhizaria</taxon>
        <taxon>Endomyxa</taxon>
        <taxon>Phytomyxea</taxon>
        <taxon>Plasmodiophorida</taxon>
        <taxon>Plasmodiophoridae</taxon>
        <taxon>Plasmodiophora</taxon>
    </lineage>
</organism>
<protein>
    <submittedName>
        <fullName evidence="2">Uncharacterized protein</fullName>
    </submittedName>
</protein>
<reference evidence="2 3" key="1">
    <citation type="submission" date="2015-02" db="EMBL/GenBank/DDBJ databases">
        <authorList>
            <person name="Chooi Y.-H."/>
        </authorList>
    </citation>
    <scope>NUCLEOTIDE SEQUENCE [LARGE SCALE GENOMIC DNA]</scope>
    <source>
        <strain evidence="2">E3</strain>
    </source>
</reference>
<evidence type="ECO:0000313" key="3">
    <source>
        <dbReference type="Proteomes" id="UP000039324"/>
    </source>
</evidence>
<name>A0A0G4II09_PLABS</name>
<proteinExistence type="predicted"/>
<feature type="region of interest" description="Disordered" evidence="1">
    <location>
        <begin position="130"/>
        <end position="155"/>
    </location>
</feature>
<accession>A0A0G4II09</accession>
<evidence type="ECO:0000313" key="2">
    <source>
        <dbReference type="EMBL" id="CEO94848.1"/>
    </source>
</evidence>
<evidence type="ECO:0000256" key="1">
    <source>
        <dbReference type="SAM" id="MobiDB-lite"/>
    </source>
</evidence>